<dbReference type="InterPro" id="IPR050845">
    <property type="entry name" value="Cu-binding_ET"/>
</dbReference>
<gene>
    <name evidence="5" type="ORF">soil367_11460</name>
</gene>
<dbReference type="OrthoDB" id="9816061at2"/>
<keyword evidence="2" id="KW-0186">Copper</keyword>
<dbReference type="SUPFAM" id="SSF49503">
    <property type="entry name" value="Cupredoxins"/>
    <property type="match status" value="1"/>
</dbReference>
<dbReference type="Gene3D" id="2.60.40.420">
    <property type="entry name" value="Cupredoxins - blue copper proteins"/>
    <property type="match status" value="1"/>
</dbReference>
<dbReference type="KEGG" id="hmi:soil367_11460"/>
<evidence type="ECO:0000313" key="5">
    <source>
        <dbReference type="EMBL" id="QCF26505.1"/>
    </source>
</evidence>
<dbReference type="CDD" id="cd04211">
    <property type="entry name" value="Cupredoxin_like_2"/>
    <property type="match status" value="1"/>
</dbReference>
<evidence type="ECO:0000256" key="2">
    <source>
        <dbReference type="ARBA" id="ARBA00023008"/>
    </source>
</evidence>
<dbReference type="GO" id="GO:0046872">
    <property type="term" value="F:metal ion binding"/>
    <property type="evidence" value="ECO:0007669"/>
    <property type="project" value="UniProtKB-KW"/>
</dbReference>
<proteinExistence type="predicted"/>
<feature type="signal peptide" evidence="3">
    <location>
        <begin position="1"/>
        <end position="23"/>
    </location>
</feature>
<dbReference type="PANTHER" id="PTHR38439">
    <property type="entry name" value="AURACYANIN-B"/>
    <property type="match status" value="1"/>
</dbReference>
<dbReference type="Pfam" id="PF13473">
    <property type="entry name" value="Cupredoxin_1"/>
    <property type="match status" value="1"/>
</dbReference>
<reference evidence="5 6" key="1">
    <citation type="submission" date="2018-07" db="EMBL/GenBank/DDBJ databases">
        <title>Marsedoiliclastica nanhaica gen. nov. sp. nov., a novel marine hydrocarbonoclastic bacterium isolated from an in-situ enriched hydrocarbon-degrading consortium in deep-sea sediment.</title>
        <authorList>
            <person name="Dong C."/>
            <person name="Ma T."/>
            <person name="Liu R."/>
            <person name="Shao Z."/>
        </authorList>
    </citation>
    <scope>NUCLEOTIDE SEQUENCE [LARGE SCALE GENOMIC DNA]</scope>
    <source>
        <strain evidence="6">soil36-7</strain>
    </source>
</reference>
<organism evidence="5 6">
    <name type="scientific">Hydrocarboniclastica marina</name>
    <dbReference type="NCBI Taxonomy" id="2259620"/>
    <lineage>
        <taxon>Bacteria</taxon>
        <taxon>Pseudomonadati</taxon>
        <taxon>Pseudomonadota</taxon>
        <taxon>Gammaproteobacteria</taxon>
        <taxon>Alteromonadales</taxon>
        <taxon>Alteromonadaceae</taxon>
        <taxon>Hydrocarboniclastica</taxon>
    </lineage>
</organism>
<dbReference type="InterPro" id="IPR008972">
    <property type="entry name" value="Cupredoxin"/>
</dbReference>
<keyword evidence="6" id="KW-1185">Reference proteome</keyword>
<dbReference type="RefSeq" id="WP_136549223.1">
    <property type="nucleotide sequence ID" value="NZ_CP031093.1"/>
</dbReference>
<accession>A0A4P7XIF1</accession>
<feature type="chain" id="PRO_5020618001" evidence="3">
    <location>
        <begin position="24"/>
        <end position="179"/>
    </location>
</feature>
<dbReference type="InterPro" id="IPR028096">
    <property type="entry name" value="EfeO_Cupredoxin"/>
</dbReference>
<evidence type="ECO:0000313" key="6">
    <source>
        <dbReference type="Proteomes" id="UP000298049"/>
    </source>
</evidence>
<dbReference type="PANTHER" id="PTHR38439:SF3">
    <property type="entry name" value="COPPER-RESISTANT CUPROPROTEIN COPI"/>
    <property type="match status" value="1"/>
</dbReference>
<feature type="domain" description="EfeO-type cupredoxin-like" evidence="4">
    <location>
        <begin position="42"/>
        <end position="90"/>
    </location>
</feature>
<dbReference type="AlphaFoldDB" id="A0A4P7XIF1"/>
<protein>
    <submittedName>
        <fullName evidence="5">Copper-binding protein</fullName>
    </submittedName>
</protein>
<dbReference type="EMBL" id="CP031093">
    <property type="protein sequence ID" value="QCF26505.1"/>
    <property type="molecule type" value="Genomic_DNA"/>
</dbReference>
<sequence>MKKSLLVSLIASLTVSLSSLTLAAPGHGGGHHGANNIGQPGKAAEASRTVEVTMYDNYYEPEEISVDEGETVRFVVKNEGMLVHEFNIGTAEMHAAHQDEMTMMVEHGVIQSDAINHEMMKMDMGNGQTMEHDDPNSVLLEPGKTAEVVWTFGENADLEFACNVPGHYDAGMMGQIEVQ</sequence>
<dbReference type="Proteomes" id="UP000298049">
    <property type="component" value="Chromosome"/>
</dbReference>
<keyword evidence="1" id="KW-0479">Metal-binding</keyword>
<keyword evidence="3" id="KW-0732">Signal</keyword>
<evidence type="ECO:0000256" key="1">
    <source>
        <dbReference type="ARBA" id="ARBA00022723"/>
    </source>
</evidence>
<evidence type="ECO:0000256" key="3">
    <source>
        <dbReference type="SAM" id="SignalP"/>
    </source>
</evidence>
<name>A0A4P7XIF1_9ALTE</name>
<evidence type="ECO:0000259" key="4">
    <source>
        <dbReference type="Pfam" id="PF13473"/>
    </source>
</evidence>